<feature type="transmembrane region" description="Helical" evidence="1">
    <location>
        <begin position="6"/>
        <end position="33"/>
    </location>
</feature>
<comment type="caution">
    <text evidence="2">The sequence shown here is derived from an EMBL/GenBank/DDBJ whole genome shotgun (WGS) entry which is preliminary data.</text>
</comment>
<evidence type="ECO:0000313" key="3">
    <source>
        <dbReference type="Proteomes" id="UP000305778"/>
    </source>
</evidence>
<sequence>MDPTEMAGWIGGVSGVVGALAGASASIWTTFLVQRKQAAQAKDERLEEQERTAVSDAMTELYQLRTIPNEWGSEDREEHRTYEAEADNRIQRIQLSLLLVRDPAARQRLETIAYVVSRWHRADTLRGQRRWIQSTAQFGLECLAVYARGEDEMPEPTDGAAMAFRMQIRHLQETRSPRMRERLAHLMAFVPDE</sequence>
<name>A0A4U0RU22_9ACTN</name>
<dbReference type="RefSeq" id="WP_136730221.1">
    <property type="nucleotide sequence ID" value="NZ_SUMC01000120.1"/>
</dbReference>
<keyword evidence="3" id="KW-1185">Reference proteome</keyword>
<reference evidence="2 3" key="1">
    <citation type="submission" date="2019-04" db="EMBL/GenBank/DDBJ databases">
        <title>Streptomyces oryziradicis sp. nov., a novel actinomycete isolated from rhizosphere soil of rice (Oryza sativa L.).</title>
        <authorList>
            <person name="Li C."/>
        </authorList>
    </citation>
    <scope>NUCLEOTIDE SEQUENCE [LARGE SCALE GENOMIC DNA]</scope>
    <source>
        <strain evidence="2 3">NEAU-C40</strain>
    </source>
</reference>
<dbReference type="EMBL" id="SUMC01000120">
    <property type="protein sequence ID" value="TJZ98992.1"/>
    <property type="molecule type" value="Genomic_DNA"/>
</dbReference>
<keyword evidence="1" id="KW-0472">Membrane</keyword>
<gene>
    <name evidence="2" type="ORF">FCI23_47355</name>
</gene>
<organism evidence="2 3">
    <name type="scientific">Actinacidiphila oryziradicis</name>
    <dbReference type="NCBI Taxonomy" id="2571141"/>
    <lineage>
        <taxon>Bacteria</taxon>
        <taxon>Bacillati</taxon>
        <taxon>Actinomycetota</taxon>
        <taxon>Actinomycetes</taxon>
        <taxon>Kitasatosporales</taxon>
        <taxon>Streptomycetaceae</taxon>
        <taxon>Actinacidiphila</taxon>
    </lineage>
</organism>
<accession>A0A4U0RU22</accession>
<dbReference type="AlphaFoldDB" id="A0A4U0RU22"/>
<keyword evidence="1" id="KW-1133">Transmembrane helix</keyword>
<dbReference type="Proteomes" id="UP000305778">
    <property type="component" value="Unassembled WGS sequence"/>
</dbReference>
<protein>
    <submittedName>
        <fullName evidence="2">Uncharacterized protein</fullName>
    </submittedName>
</protein>
<evidence type="ECO:0000313" key="2">
    <source>
        <dbReference type="EMBL" id="TJZ98992.1"/>
    </source>
</evidence>
<evidence type="ECO:0000256" key="1">
    <source>
        <dbReference type="SAM" id="Phobius"/>
    </source>
</evidence>
<keyword evidence="1" id="KW-0812">Transmembrane</keyword>
<proteinExistence type="predicted"/>